<keyword evidence="2" id="KW-0560">Oxidoreductase</keyword>
<dbReference type="Gene3D" id="3.30.1370.60">
    <property type="entry name" value="Hypothetical oxidoreductase yiak, domain 2"/>
    <property type="match status" value="1"/>
</dbReference>
<reference evidence="3 4" key="1">
    <citation type="submission" date="2020-08" db="EMBL/GenBank/DDBJ databases">
        <title>A Genomic Blueprint of the Chicken Gut Microbiome.</title>
        <authorList>
            <person name="Gilroy R."/>
            <person name="Ravi A."/>
            <person name="Getino M."/>
            <person name="Pursley I."/>
            <person name="Horton D.L."/>
            <person name="Alikhan N.-F."/>
            <person name="Baker D."/>
            <person name="Gharbi K."/>
            <person name="Hall N."/>
            <person name="Watson M."/>
            <person name="Adriaenssens E.M."/>
            <person name="Foster-Nyarko E."/>
            <person name="Jarju S."/>
            <person name="Secka A."/>
            <person name="Antonio M."/>
            <person name="Oren A."/>
            <person name="Chaudhuri R."/>
            <person name="La Ragione R.M."/>
            <person name="Hildebrand F."/>
            <person name="Pallen M.J."/>
        </authorList>
    </citation>
    <scope>NUCLEOTIDE SEQUENCE [LARGE SCALE GENOMIC DNA]</scope>
    <source>
        <strain evidence="3 4">Sa3CVN1</strain>
    </source>
</reference>
<accession>A0ABR8PY09</accession>
<dbReference type="RefSeq" id="WP_191769973.1">
    <property type="nucleotide sequence ID" value="NZ_JACSRA010000034.1"/>
</dbReference>
<evidence type="ECO:0000313" key="4">
    <source>
        <dbReference type="Proteomes" id="UP000627781"/>
    </source>
</evidence>
<dbReference type="PANTHER" id="PTHR11091">
    <property type="entry name" value="OXIDOREDUCTASE-RELATED"/>
    <property type="match status" value="1"/>
</dbReference>
<protein>
    <submittedName>
        <fullName evidence="3">Ldh family oxidoreductase</fullName>
    </submittedName>
</protein>
<comment type="similarity">
    <text evidence="1">Belongs to the LDH2/MDH2 oxidoreductase family.</text>
</comment>
<dbReference type="PANTHER" id="PTHR11091:SF0">
    <property type="entry name" value="MALATE DEHYDROGENASE"/>
    <property type="match status" value="1"/>
</dbReference>
<dbReference type="EMBL" id="JACSRA010000034">
    <property type="protein sequence ID" value="MBD7913061.1"/>
    <property type="molecule type" value="Genomic_DNA"/>
</dbReference>
<name>A0ABR8PY09_9CLOT</name>
<gene>
    <name evidence="3" type="ORF">H9661_17040</name>
</gene>
<comment type="caution">
    <text evidence="3">The sequence shown here is derived from an EMBL/GenBank/DDBJ whole genome shotgun (WGS) entry which is preliminary data.</text>
</comment>
<evidence type="ECO:0000313" key="3">
    <source>
        <dbReference type="EMBL" id="MBD7913061.1"/>
    </source>
</evidence>
<dbReference type="InterPro" id="IPR043143">
    <property type="entry name" value="Mal/L-sulf/L-lact_DH-like_NADP"/>
</dbReference>
<dbReference type="Gene3D" id="1.10.1530.10">
    <property type="match status" value="1"/>
</dbReference>
<organism evidence="3 4">
    <name type="scientific">Clostridium cibarium</name>
    <dbReference type="NCBI Taxonomy" id="2762247"/>
    <lineage>
        <taxon>Bacteria</taxon>
        <taxon>Bacillati</taxon>
        <taxon>Bacillota</taxon>
        <taxon>Clostridia</taxon>
        <taxon>Eubacteriales</taxon>
        <taxon>Clostridiaceae</taxon>
        <taxon>Clostridium</taxon>
    </lineage>
</organism>
<keyword evidence="4" id="KW-1185">Reference proteome</keyword>
<dbReference type="Pfam" id="PF02615">
    <property type="entry name" value="Ldh_2"/>
    <property type="match status" value="1"/>
</dbReference>
<dbReference type="InterPro" id="IPR043144">
    <property type="entry name" value="Mal/L-sulf/L-lact_DH-like_ah"/>
</dbReference>
<evidence type="ECO:0000256" key="1">
    <source>
        <dbReference type="ARBA" id="ARBA00006056"/>
    </source>
</evidence>
<evidence type="ECO:0000256" key="2">
    <source>
        <dbReference type="ARBA" id="ARBA00023002"/>
    </source>
</evidence>
<sequence length="350" mass="39227">MSKRISHIDLIGIVREIFLKYKFEPIKAQISAEILVEADLTGKVSHGVSKIGSYYIPLIENHIVNPNAKNKIIFESKHKLIIDGHSELGLCTAHDAMKKSIEKARENEVCITSVLNSTHFGTASFYTQMAAKENYIGIVITNGCPAIVPPGGHVPLTGTNALSISFPNMSEYPIIMDIGMSSTSLGNLFIKMKNNEEVPKEYGAYALLEKYHLHNQKMISPEVILRERMLTPFGGSDLRGKYKGFQLALMIDLFLGIFCGGKFSYEQEIGEASQLFICINPYTFVSKAMYKERVDNIIKVVKNSKVFDGFDALRVPGERAYNEKKKNLKNGVLLEEHLLDELLILSQKFK</sequence>
<dbReference type="InterPro" id="IPR003767">
    <property type="entry name" value="Malate/L-lactate_DH-like"/>
</dbReference>
<dbReference type="Proteomes" id="UP000627781">
    <property type="component" value="Unassembled WGS sequence"/>
</dbReference>
<proteinExistence type="inferred from homology"/>
<dbReference type="SUPFAM" id="SSF89733">
    <property type="entry name" value="L-sulfolactate dehydrogenase-like"/>
    <property type="match status" value="1"/>
</dbReference>
<dbReference type="InterPro" id="IPR036111">
    <property type="entry name" value="Mal/L-sulfo/L-lacto_DH-like_sf"/>
</dbReference>